<proteinExistence type="predicted"/>
<dbReference type="InterPro" id="IPR013078">
    <property type="entry name" value="His_Pase_superF_clade-1"/>
</dbReference>
<dbReference type="InterPro" id="IPR051021">
    <property type="entry name" value="Mito_Ser/Thr_phosphatase"/>
</dbReference>
<name>A0ABN6SAB3_9BIFI</name>
<protein>
    <submittedName>
        <fullName evidence="2">Phosphohistidine phosphatase</fullName>
    </submittedName>
</protein>
<evidence type="ECO:0000313" key="3">
    <source>
        <dbReference type="Proteomes" id="UP001321766"/>
    </source>
</evidence>
<dbReference type="SMART" id="SM00855">
    <property type="entry name" value="PGAM"/>
    <property type="match status" value="1"/>
</dbReference>
<dbReference type="InterPro" id="IPR029033">
    <property type="entry name" value="His_PPase_superfam"/>
</dbReference>
<evidence type="ECO:0000256" key="1">
    <source>
        <dbReference type="ARBA" id="ARBA00022801"/>
    </source>
</evidence>
<dbReference type="Pfam" id="PF00300">
    <property type="entry name" value="His_Phos_1"/>
    <property type="match status" value="1"/>
</dbReference>
<dbReference type="Gene3D" id="3.40.50.1240">
    <property type="entry name" value="Phosphoglycerate mutase-like"/>
    <property type="match status" value="1"/>
</dbReference>
<keyword evidence="3" id="KW-1185">Reference proteome</keyword>
<accession>A0ABN6SAB3</accession>
<evidence type="ECO:0000313" key="2">
    <source>
        <dbReference type="EMBL" id="BDR53089.1"/>
    </source>
</evidence>
<reference evidence="2 3" key="1">
    <citation type="journal article" date="2023" name="Microbiol. Spectr.">
        <title>Symbiosis of Carpenter Bees with Uncharacterized Lactic Acid Bacteria Showing NAD Auxotrophy.</title>
        <authorList>
            <person name="Kawasaki S."/>
            <person name="Ozawa K."/>
            <person name="Mori T."/>
            <person name="Yamamoto A."/>
            <person name="Ito M."/>
            <person name="Ohkuma M."/>
            <person name="Sakamoto M."/>
            <person name="Matsutani M."/>
        </authorList>
    </citation>
    <scope>NUCLEOTIDE SEQUENCE [LARGE SCALE GENOMIC DNA]</scope>
    <source>
        <strain evidence="2 3">Kim37-2</strain>
    </source>
</reference>
<dbReference type="CDD" id="cd07067">
    <property type="entry name" value="HP_PGM_like"/>
    <property type="match status" value="1"/>
</dbReference>
<dbReference type="SUPFAM" id="SSF53254">
    <property type="entry name" value="Phosphoglycerate mutase-like"/>
    <property type="match status" value="1"/>
</dbReference>
<organism evidence="2 3">
    <name type="scientific">Bombiscardovia nodaiensis</name>
    <dbReference type="NCBI Taxonomy" id="2932181"/>
    <lineage>
        <taxon>Bacteria</taxon>
        <taxon>Bacillati</taxon>
        <taxon>Actinomycetota</taxon>
        <taxon>Actinomycetes</taxon>
        <taxon>Bifidobacteriales</taxon>
        <taxon>Bifidobacteriaceae</taxon>
        <taxon>Bombiscardovia</taxon>
    </lineage>
</organism>
<keyword evidence="1" id="KW-0378">Hydrolase</keyword>
<dbReference type="Proteomes" id="UP001321766">
    <property type="component" value="Chromosome"/>
</dbReference>
<sequence length="185" mass="20219">MVSETLEQVGQEAQRYPYTLLLMRHAQAESVGAEGDRSRPLSLLGRQQASRMGRALTQERLIPDRIACSGALRTRQTLERMLPDFGDGPSVDYRESLYSSGLQAVWDELGQTKADEHRLLILTHEPTVSAGAQLLADTESAESSLLQLDLGMSPASIALFASSEPIAAWTPHSARLLALFGPRDC</sequence>
<gene>
    <name evidence="2" type="primary">sixA</name>
    <name evidence="2" type="ORF">KIM372_09960</name>
</gene>
<dbReference type="PANTHER" id="PTHR20935">
    <property type="entry name" value="PHOSPHOGLYCERATE MUTASE-RELATED"/>
    <property type="match status" value="1"/>
</dbReference>
<dbReference type="EMBL" id="AP026798">
    <property type="protein sequence ID" value="BDR53089.1"/>
    <property type="molecule type" value="Genomic_DNA"/>
</dbReference>